<accession>A0A2P5AV26</accession>
<dbReference type="EMBL" id="JXTB01000439">
    <property type="protein sequence ID" value="PON40393.1"/>
    <property type="molecule type" value="Genomic_DNA"/>
</dbReference>
<reference evidence="2" key="1">
    <citation type="submission" date="2016-06" db="EMBL/GenBank/DDBJ databases">
        <title>Parallel loss of symbiosis genes in relatives of nitrogen-fixing non-legume Parasponia.</title>
        <authorList>
            <person name="Van Velzen R."/>
            <person name="Holmer R."/>
            <person name="Bu F."/>
            <person name="Rutten L."/>
            <person name="Van Zeijl A."/>
            <person name="Liu W."/>
            <person name="Santuari L."/>
            <person name="Cao Q."/>
            <person name="Sharma T."/>
            <person name="Shen D."/>
            <person name="Roswanjaya Y."/>
            <person name="Wardhani T."/>
            <person name="Kalhor M.S."/>
            <person name="Jansen J."/>
            <person name="Van den Hoogen J."/>
            <person name="Gungor B."/>
            <person name="Hartog M."/>
            <person name="Hontelez J."/>
            <person name="Verver J."/>
            <person name="Yang W.-C."/>
            <person name="Schijlen E."/>
            <person name="Repin R."/>
            <person name="Schilthuizen M."/>
            <person name="Schranz E."/>
            <person name="Heidstra R."/>
            <person name="Miyata K."/>
            <person name="Fedorova E."/>
            <person name="Kohlen W."/>
            <person name="Bisseling T."/>
            <person name="Smit S."/>
            <person name="Geurts R."/>
        </authorList>
    </citation>
    <scope>NUCLEOTIDE SEQUENCE [LARGE SCALE GENOMIC DNA]</scope>
    <source>
        <strain evidence="2">cv. WU1-14</strain>
    </source>
</reference>
<gene>
    <name evidence="1" type="ORF">PanWU01x14_297890</name>
</gene>
<proteinExistence type="predicted"/>
<evidence type="ECO:0000313" key="2">
    <source>
        <dbReference type="Proteomes" id="UP000237105"/>
    </source>
</evidence>
<dbReference type="Proteomes" id="UP000237105">
    <property type="component" value="Unassembled WGS sequence"/>
</dbReference>
<organism evidence="1 2">
    <name type="scientific">Parasponia andersonii</name>
    <name type="common">Sponia andersonii</name>
    <dbReference type="NCBI Taxonomy" id="3476"/>
    <lineage>
        <taxon>Eukaryota</taxon>
        <taxon>Viridiplantae</taxon>
        <taxon>Streptophyta</taxon>
        <taxon>Embryophyta</taxon>
        <taxon>Tracheophyta</taxon>
        <taxon>Spermatophyta</taxon>
        <taxon>Magnoliopsida</taxon>
        <taxon>eudicotyledons</taxon>
        <taxon>Gunneridae</taxon>
        <taxon>Pentapetalae</taxon>
        <taxon>rosids</taxon>
        <taxon>fabids</taxon>
        <taxon>Rosales</taxon>
        <taxon>Cannabaceae</taxon>
        <taxon>Parasponia</taxon>
    </lineage>
</organism>
<sequence>MVFLERVVQLGRVSTTVRRGSFVLDTTAPPGNPKNSFFFFFSRLLYPREAGSPVELQQATTCLLEIKRETHDSTRDCENDGVSTWFGWELGLGDSDSGMSYEFTSW</sequence>
<dbReference type="AlphaFoldDB" id="A0A2P5AV26"/>
<name>A0A2P5AV26_PARAD</name>
<protein>
    <submittedName>
        <fullName evidence="1">Uncharacterized protein</fullName>
    </submittedName>
</protein>
<keyword evidence="2" id="KW-1185">Reference proteome</keyword>
<evidence type="ECO:0000313" key="1">
    <source>
        <dbReference type="EMBL" id="PON40393.1"/>
    </source>
</evidence>
<comment type="caution">
    <text evidence="1">The sequence shown here is derived from an EMBL/GenBank/DDBJ whole genome shotgun (WGS) entry which is preliminary data.</text>
</comment>